<protein>
    <recommendedName>
        <fullName evidence="6">Major facilitator superfamily (MFS) profile domain-containing protein</fullName>
    </recommendedName>
</protein>
<feature type="domain" description="Major facilitator superfamily (MFS) profile" evidence="6">
    <location>
        <begin position="101"/>
        <end position="252"/>
    </location>
</feature>
<evidence type="ECO:0000256" key="1">
    <source>
        <dbReference type="ARBA" id="ARBA00004141"/>
    </source>
</evidence>
<dbReference type="PANTHER" id="PTHR11662">
    <property type="entry name" value="SOLUTE CARRIER FAMILY 17"/>
    <property type="match status" value="1"/>
</dbReference>
<dbReference type="PANTHER" id="PTHR11662:SF314">
    <property type="entry name" value="MAJOR FACILITATOR SUPERFAMILY (MFS) PROFILE DOMAIN-CONTAINING PROTEIN"/>
    <property type="match status" value="1"/>
</dbReference>
<feature type="transmembrane region" description="Helical" evidence="5">
    <location>
        <begin position="171"/>
        <end position="187"/>
    </location>
</feature>
<dbReference type="InterPro" id="IPR020846">
    <property type="entry name" value="MFS_dom"/>
</dbReference>
<dbReference type="AlphaFoldDB" id="A0ABD6EDV9"/>
<dbReference type="Pfam" id="PF07690">
    <property type="entry name" value="MFS_1"/>
    <property type="match status" value="1"/>
</dbReference>
<evidence type="ECO:0000256" key="3">
    <source>
        <dbReference type="ARBA" id="ARBA00022989"/>
    </source>
</evidence>
<name>A0ABD6EDV9_9BILA</name>
<dbReference type="PROSITE" id="PS50850">
    <property type="entry name" value="MFS"/>
    <property type="match status" value="1"/>
</dbReference>
<reference evidence="7 8" key="1">
    <citation type="submission" date="2024-08" db="EMBL/GenBank/DDBJ databases">
        <title>Gnathostoma spinigerum genome.</title>
        <authorList>
            <person name="Gonzalez-Bertolin B."/>
            <person name="Monzon S."/>
            <person name="Zaballos A."/>
            <person name="Jimenez P."/>
            <person name="Dekumyoy P."/>
            <person name="Varona S."/>
            <person name="Cuesta I."/>
            <person name="Sumanam S."/>
            <person name="Adisakwattana P."/>
            <person name="Gasser R.B."/>
            <person name="Hernandez-Gonzalez A."/>
            <person name="Young N.D."/>
            <person name="Perteguer M.J."/>
        </authorList>
    </citation>
    <scope>NUCLEOTIDE SEQUENCE [LARGE SCALE GENOMIC DNA]</scope>
    <source>
        <strain evidence="7">AL3</strain>
        <tissue evidence="7">Liver</tissue>
    </source>
</reference>
<evidence type="ECO:0000313" key="7">
    <source>
        <dbReference type="EMBL" id="MFH4978185.1"/>
    </source>
</evidence>
<evidence type="ECO:0000259" key="6">
    <source>
        <dbReference type="PROSITE" id="PS50850"/>
    </source>
</evidence>
<organism evidence="7 8">
    <name type="scientific">Gnathostoma spinigerum</name>
    <dbReference type="NCBI Taxonomy" id="75299"/>
    <lineage>
        <taxon>Eukaryota</taxon>
        <taxon>Metazoa</taxon>
        <taxon>Ecdysozoa</taxon>
        <taxon>Nematoda</taxon>
        <taxon>Chromadorea</taxon>
        <taxon>Rhabditida</taxon>
        <taxon>Spirurina</taxon>
        <taxon>Gnathostomatomorpha</taxon>
        <taxon>Gnathostomatoidea</taxon>
        <taxon>Gnathostomatidae</taxon>
        <taxon>Gnathostoma</taxon>
    </lineage>
</organism>
<dbReference type="InterPro" id="IPR050382">
    <property type="entry name" value="MFS_Na/Anion_cotransporter"/>
</dbReference>
<dbReference type="GO" id="GO:0016020">
    <property type="term" value="C:membrane"/>
    <property type="evidence" value="ECO:0007669"/>
    <property type="project" value="UniProtKB-SubCell"/>
</dbReference>
<comment type="caution">
    <text evidence="7">The sequence shown here is derived from an EMBL/GenBank/DDBJ whole genome shotgun (WGS) entry which is preliminary data.</text>
</comment>
<dbReference type="InterPro" id="IPR011701">
    <property type="entry name" value="MFS"/>
</dbReference>
<sequence length="252" mass="27630">MLFGRTNSPSVVINHTRSKVVWPHSEAQTNVCSLREKFITYVRKGHGIFTLRMFMVFLMSLCYVVLAVSTFNFTGTMVCMFNYKVPIIHPTSSTQRPIASVTNLSSSGALHSTVVINLLLIGNRSIEAEVETCPKVKWSALQRGLVLSAQNFGSLLLVVTGSRADRLNSKWMVVAALLILILSNVLVPFLTTYSIALVVIARILVGVADAFMTPSINSMIPRWIPPKERSFAMGMITGGRQIGIASSSPLPE</sequence>
<feature type="transmembrane region" description="Helical" evidence="5">
    <location>
        <begin position="193"/>
        <end position="212"/>
    </location>
</feature>
<dbReference type="Proteomes" id="UP001608902">
    <property type="component" value="Unassembled WGS sequence"/>
</dbReference>
<evidence type="ECO:0000256" key="5">
    <source>
        <dbReference type="SAM" id="Phobius"/>
    </source>
</evidence>
<comment type="subcellular location">
    <subcellularLocation>
        <location evidence="1">Membrane</location>
        <topology evidence="1">Multi-pass membrane protein</topology>
    </subcellularLocation>
</comment>
<proteinExistence type="predicted"/>
<dbReference type="SUPFAM" id="SSF103473">
    <property type="entry name" value="MFS general substrate transporter"/>
    <property type="match status" value="1"/>
</dbReference>
<accession>A0ABD6EDV9</accession>
<evidence type="ECO:0000313" key="8">
    <source>
        <dbReference type="Proteomes" id="UP001608902"/>
    </source>
</evidence>
<dbReference type="InterPro" id="IPR036259">
    <property type="entry name" value="MFS_trans_sf"/>
</dbReference>
<feature type="transmembrane region" description="Helical" evidence="5">
    <location>
        <begin position="53"/>
        <end position="73"/>
    </location>
</feature>
<keyword evidence="8" id="KW-1185">Reference proteome</keyword>
<keyword evidence="3 5" id="KW-1133">Transmembrane helix</keyword>
<gene>
    <name evidence="7" type="ORF">AB6A40_004894</name>
</gene>
<keyword evidence="4 5" id="KW-0472">Membrane</keyword>
<dbReference type="Gene3D" id="1.20.1250.20">
    <property type="entry name" value="MFS general substrate transporter like domains"/>
    <property type="match status" value="1"/>
</dbReference>
<dbReference type="EMBL" id="JBGFUD010002955">
    <property type="protein sequence ID" value="MFH4978185.1"/>
    <property type="molecule type" value="Genomic_DNA"/>
</dbReference>
<evidence type="ECO:0000256" key="4">
    <source>
        <dbReference type="ARBA" id="ARBA00023136"/>
    </source>
</evidence>
<keyword evidence="2 5" id="KW-0812">Transmembrane</keyword>
<evidence type="ECO:0000256" key="2">
    <source>
        <dbReference type="ARBA" id="ARBA00022692"/>
    </source>
</evidence>